<proteinExistence type="predicted"/>
<organism evidence="2 3">
    <name type="scientific">Laribacter hongkongensis</name>
    <dbReference type="NCBI Taxonomy" id="168471"/>
    <lineage>
        <taxon>Bacteria</taxon>
        <taxon>Pseudomonadati</taxon>
        <taxon>Pseudomonadota</taxon>
        <taxon>Betaproteobacteria</taxon>
        <taxon>Neisseriales</taxon>
        <taxon>Aquaspirillaceae</taxon>
        <taxon>Laribacter</taxon>
    </lineage>
</organism>
<evidence type="ECO:0000313" key="3">
    <source>
        <dbReference type="Proteomes" id="UP000197424"/>
    </source>
</evidence>
<dbReference type="Pfam" id="PF10543">
    <property type="entry name" value="ORF6N"/>
    <property type="match status" value="1"/>
</dbReference>
<dbReference type="Proteomes" id="UP000197424">
    <property type="component" value="Chromosome"/>
</dbReference>
<evidence type="ECO:0000313" key="2">
    <source>
        <dbReference type="EMBL" id="ASJ25468.1"/>
    </source>
</evidence>
<name>A0A248LL48_9NEIS</name>
<dbReference type="EMBL" id="CP022115">
    <property type="protein sequence ID" value="ASJ25468.1"/>
    <property type="molecule type" value="Genomic_DNA"/>
</dbReference>
<feature type="domain" description="KilA-N DNA-binding" evidence="1">
    <location>
        <begin position="33"/>
        <end position="125"/>
    </location>
</feature>
<dbReference type="InterPro" id="IPR018873">
    <property type="entry name" value="KilA-N_DNA-bd_domain"/>
</dbReference>
<protein>
    <recommendedName>
        <fullName evidence="1">KilA-N DNA-binding domain-containing protein</fullName>
    </recommendedName>
</protein>
<sequence length="253" mass="27174">MMTTATVTKTTLTSVTLKPAPIIDMGTIKLPQVIYKGQPVLTIRAIAEALGASPATVNKVFYNHRREFNVGEHVYVLTPSEAKGLGLPHATTRLDGKFLGQEFFRYSSSGINLFTRRGLAKLSKSVGTPEAWAMMDTFIDAYFTLEGIATGSLSTREEAAQKAHEVVAKGTSLLPGIDLQLAGKNAPKAFESPLHEAESLLKAALVSMGRAIGSNNMLERQKEELEGHLRAASMGHAGTAALIKSPCTGHKRQ</sequence>
<dbReference type="AlphaFoldDB" id="A0A248LL48"/>
<gene>
    <name evidence="2" type="ORF">LHGZ1_2637</name>
</gene>
<accession>A0A248LL48</accession>
<reference evidence="3" key="1">
    <citation type="submission" date="2017-06" db="EMBL/GenBank/DDBJ databases">
        <title>Whole genome sequence of Laribacter hongkongensis LHGZ1.</title>
        <authorList>
            <person name="Chen D."/>
            <person name="Wu H."/>
            <person name="Chen J."/>
        </authorList>
    </citation>
    <scope>NUCLEOTIDE SEQUENCE [LARGE SCALE GENOMIC DNA]</scope>
    <source>
        <strain evidence="3">LHGZ1</strain>
    </source>
</reference>
<evidence type="ECO:0000259" key="1">
    <source>
        <dbReference type="Pfam" id="PF10543"/>
    </source>
</evidence>